<comment type="subcellular location">
    <subcellularLocation>
        <location evidence="1">Nucleus</location>
    </subcellularLocation>
</comment>
<keyword evidence="4" id="KW-0808">Transferase</keyword>
<dbReference type="InterPro" id="IPR050603">
    <property type="entry name" value="MYST_HAT"/>
</dbReference>
<name>A0ABR3IQU0_9AGAR</name>
<feature type="compositionally biased region" description="Polar residues" evidence="13">
    <location>
        <begin position="411"/>
        <end position="428"/>
    </location>
</feature>
<evidence type="ECO:0000256" key="4">
    <source>
        <dbReference type="ARBA" id="ARBA00022679"/>
    </source>
</evidence>
<dbReference type="InterPro" id="IPR016181">
    <property type="entry name" value="Acyl_CoA_acyltransferase"/>
</dbReference>
<protein>
    <recommendedName>
        <fullName evidence="3">histone acetyltransferase</fullName>
        <ecNumber evidence="3">2.3.1.48</ecNumber>
    </recommendedName>
</protein>
<dbReference type="Pfam" id="PF17772">
    <property type="entry name" value="zf-MYST"/>
    <property type="match status" value="1"/>
</dbReference>
<dbReference type="InterPro" id="IPR036388">
    <property type="entry name" value="WH-like_DNA-bd_sf"/>
</dbReference>
<dbReference type="Proteomes" id="UP001556367">
    <property type="component" value="Unassembled WGS sequence"/>
</dbReference>
<evidence type="ECO:0000256" key="11">
    <source>
        <dbReference type="ARBA" id="ARBA00023242"/>
    </source>
</evidence>
<evidence type="ECO:0000256" key="12">
    <source>
        <dbReference type="ARBA" id="ARBA00023315"/>
    </source>
</evidence>
<dbReference type="PANTHER" id="PTHR10615">
    <property type="entry name" value="HISTONE ACETYLTRANSFERASE"/>
    <property type="match status" value="1"/>
</dbReference>
<organism evidence="15 16">
    <name type="scientific">Hohenbuehelia grisea</name>
    <dbReference type="NCBI Taxonomy" id="104357"/>
    <lineage>
        <taxon>Eukaryota</taxon>
        <taxon>Fungi</taxon>
        <taxon>Dikarya</taxon>
        <taxon>Basidiomycota</taxon>
        <taxon>Agaricomycotina</taxon>
        <taxon>Agaricomycetes</taxon>
        <taxon>Agaricomycetidae</taxon>
        <taxon>Agaricales</taxon>
        <taxon>Pleurotineae</taxon>
        <taxon>Pleurotaceae</taxon>
        <taxon>Hohenbuehelia</taxon>
    </lineage>
</organism>
<keyword evidence="12" id="KW-0012">Acyltransferase</keyword>
<gene>
    <name evidence="15" type="ORF">HGRIS_014769</name>
</gene>
<keyword evidence="9" id="KW-0805">Transcription regulation</keyword>
<comment type="caution">
    <text evidence="15">The sequence shown here is derived from an EMBL/GenBank/DDBJ whole genome shotgun (WGS) entry which is preliminary data.</text>
</comment>
<feature type="region of interest" description="Disordered" evidence="13">
    <location>
        <begin position="60"/>
        <end position="98"/>
    </location>
</feature>
<dbReference type="SUPFAM" id="SSF55729">
    <property type="entry name" value="Acyl-CoA N-acyltransferases (Nat)"/>
    <property type="match status" value="1"/>
</dbReference>
<sequence>MPKSHVVPASLPTQTFLVSKNGTPQRCIVLQRRAGEVYVHYVDMDKRMDEWIAEDMLENEPAANDGDALEPDEPPTPSRKRRNSNTSTPRFETPVSASEYVEVNGTSEAHGTPELPENTADEVVVGEEEFDIKHHKQITAQRNFDTVYFGEWQIKTWYFSPYPLSESEADEVATPAPTPATPRIPGVSRSTIRAHGRTSDLLAGGLHRTNGTGERAVLWVCDRCFKYMADGLTWELHMKCCTRKHPPGRKVYQRGAHTIWEVDGAKDKLFCQNLSLFGKLFIDIKTLFFDCDNFLFYILTDADSQRDHVLGFFSKEKLSYDDYNLACIITLPPYQRKGYGMLLIEFSYELSRRAGKVGTPERPLSDLGLRSYLTYWVSTIVRFMRRLLSVVAPEKHKLIAAGPIPDFTHPPQANTNMSRGASGSSNASDEAAALTRKKRRIKGWDGEVVKQHNGVPPGVVPLALANDELFTSMRTIEMVGNPDGSASAHVYAKCTLADIARATNMRVEDAAFSMHECGLLQHVRREGGDEGREVIILTREMVESVARERKVKRMMMELDWVLL</sequence>
<keyword evidence="10" id="KW-0804">Transcription</keyword>
<evidence type="ECO:0000256" key="10">
    <source>
        <dbReference type="ARBA" id="ARBA00023163"/>
    </source>
</evidence>
<dbReference type="InterPro" id="IPR002717">
    <property type="entry name" value="HAT_MYST-type"/>
</dbReference>
<keyword evidence="6" id="KW-0863">Zinc-finger</keyword>
<evidence type="ECO:0000256" key="5">
    <source>
        <dbReference type="ARBA" id="ARBA00022723"/>
    </source>
</evidence>
<evidence type="ECO:0000256" key="1">
    <source>
        <dbReference type="ARBA" id="ARBA00004123"/>
    </source>
</evidence>
<evidence type="ECO:0000256" key="2">
    <source>
        <dbReference type="ARBA" id="ARBA00010107"/>
    </source>
</evidence>
<dbReference type="Pfam" id="PF01853">
    <property type="entry name" value="MOZ_SAS"/>
    <property type="match status" value="1"/>
</dbReference>
<reference evidence="16" key="1">
    <citation type="submission" date="2024-06" db="EMBL/GenBank/DDBJ databases">
        <title>Multi-omics analyses provide insights into the biosynthesis of the anticancer antibiotic pleurotin in Hohenbuehelia grisea.</title>
        <authorList>
            <person name="Weaver J.A."/>
            <person name="Alberti F."/>
        </authorList>
    </citation>
    <scope>NUCLEOTIDE SEQUENCE [LARGE SCALE GENOMIC DNA]</scope>
    <source>
        <strain evidence="16">T-177</strain>
    </source>
</reference>
<feature type="domain" description="MYST-type HAT" evidence="14">
    <location>
        <begin position="139"/>
        <end position="563"/>
    </location>
</feature>
<dbReference type="Gene3D" id="3.30.60.60">
    <property type="entry name" value="N-acetyl transferase-like"/>
    <property type="match status" value="1"/>
</dbReference>
<accession>A0ABR3IQU0</accession>
<evidence type="ECO:0000313" key="15">
    <source>
        <dbReference type="EMBL" id="KAL0945614.1"/>
    </source>
</evidence>
<dbReference type="InterPro" id="IPR016197">
    <property type="entry name" value="Chromo-like_dom_sf"/>
</dbReference>
<evidence type="ECO:0000259" key="14">
    <source>
        <dbReference type="PROSITE" id="PS51726"/>
    </source>
</evidence>
<evidence type="ECO:0000256" key="6">
    <source>
        <dbReference type="ARBA" id="ARBA00022771"/>
    </source>
</evidence>
<dbReference type="InterPro" id="IPR025995">
    <property type="entry name" value="Tudor-knot"/>
</dbReference>
<feature type="region of interest" description="Disordered" evidence="13">
    <location>
        <begin position="402"/>
        <end position="432"/>
    </location>
</feature>
<dbReference type="Gene3D" id="1.10.10.10">
    <property type="entry name" value="Winged helix-like DNA-binding domain superfamily/Winged helix DNA-binding domain"/>
    <property type="match status" value="1"/>
</dbReference>
<keyword evidence="11" id="KW-0539">Nucleus</keyword>
<dbReference type="EC" id="2.3.1.48" evidence="3"/>
<evidence type="ECO:0000256" key="3">
    <source>
        <dbReference type="ARBA" id="ARBA00013184"/>
    </source>
</evidence>
<dbReference type="CDD" id="cd04301">
    <property type="entry name" value="NAT_SF"/>
    <property type="match status" value="1"/>
</dbReference>
<proteinExistence type="inferred from homology"/>
<comment type="similarity">
    <text evidence="2">Belongs to the MYST (SAS/MOZ) family.</text>
</comment>
<dbReference type="Pfam" id="PF11717">
    <property type="entry name" value="Tudor-knot"/>
    <property type="match status" value="1"/>
</dbReference>
<dbReference type="Gene3D" id="2.30.30.140">
    <property type="match status" value="1"/>
</dbReference>
<evidence type="ECO:0000256" key="7">
    <source>
        <dbReference type="ARBA" id="ARBA00022833"/>
    </source>
</evidence>
<evidence type="ECO:0000313" key="16">
    <source>
        <dbReference type="Proteomes" id="UP001556367"/>
    </source>
</evidence>
<dbReference type="PANTHER" id="PTHR10615:SF219">
    <property type="entry name" value="HISTONE ACETYLTRANSFERASE KAT5"/>
    <property type="match status" value="1"/>
</dbReference>
<evidence type="ECO:0000256" key="9">
    <source>
        <dbReference type="ARBA" id="ARBA00023015"/>
    </source>
</evidence>
<evidence type="ECO:0000256" key="8">
    <source>
        <dbReference type="ARBA" id="ARBA00022990"/>
    </source>
</evidence>
<evidence type="ECO:0000256" key="13">
    <source>
        <dbReference type="SAM" id="MobiDB-lite"/>
    </source>
</evidence>
<dbReference type="EMBL" id="JASNQZ010000017">
    <property type="protein sequence ID" value="KAL0945614.1"/>
    <property type="molecule type" value="Genomic_DNA"/>
</dbReference>
<keyword evidence="16" id="KW-1185">Reference proteome</keyword>
<dbReference type="SUPFAM" id="SSF54160">
    <property type="entry name" value="Chromo domain-like"/>
    <property type="match status" value="1"/>
</dbReference>
<keyword evidence="5" id="KW-0479">Metal-binding</keyword>
<dbReference type="PROSITE" id="PS51726">
    <property type="entry name" value="MYST_HAT"/>
    <property type="match status" value="1"/>
</dbReference>
<dbReference type="InterPro" id="IPR040706">
    <property type="entry name" value="Zf-MYST"/>
</dbReference>
<dbReference type="Gene3D" id="3.40.630.30">
    <property type="match status" value="1"/>
</dbReference>
<keyword evidence="8" id="KW-0007">Acetylation</keyword>
<keyword evidence="7" id="KW-0862">Zinc</keyword>